<proteinExistence type="predicted"/>
<evidence type="ECO:0000313" key="8">
    <source>
        <dbReference type="EMBL" id="ORX89514.1"/>
    </source>
</evidence>
<dbReference type="OrthoDB" id="2122879at2759"/>
<feature type="transmembrane region" description="Helical" evidence="6">
    <location>
        <begin position="123"/>
        <end position="143"/>
    </location>
</feature>
<dbReference type="Gene3D" id="1.20.1070.10">
    <property type="entry name" value="Rhodopsin 7-helix transmembrane proteins"/>
    <property type="match status" value="1"/>
</dbReference>
<dbReference type="GO" id="GO:0030552">
    <property type="term" value="F:cAMP binding"/>
    <property type="evidence" value="ECO:0007669"/>
    <property type="project" value="InterPro"/>
</dbReference>
<feature type="transmembrane region" description="Helical" evidence="6">
    <location>
        <begin position="12"/>
        <end position="32"/>
    </location>
</feature>
<name>A0A1Y1XW20_9FUNG</name>
<dbReference type="PANTHER" id="PTHR23112">
    <property type="entry name" value="G PROTEIN-COUPLED RECEPTOR 157-RELATED"/>
    <property type="match status" value="1"/>
</dbReference>
<feature type="transmembrane region" description="Helical" evidence="6">
    <location>
        <begin position="170"/>
        <end position="192"/>
    </location>
</feature>
<feature type="transmembrane region" description="Helical" evidence="6">
    <location>
        <begin position="253"/>
        <end position="274"/>
    </location>
</feature>
<evidence type="ECO:0000259" key="7">
    <source>
        <dbReference type="PROSITE" id="PS50261"/>
    </source>
</evidence>
<dbReference type="GO" id="GO:0007166">
    <property type="term" value="P:cell surface receptor signaling pathway"/>
    <property type="evidence" value="ECO:0007669"/>
    <property type="project" value="InterPro"/>
</dbReference>
<protein>
    <recommendedName>
        <fullName evidence="7">G-protein coupled receptors family 2 profile 2 domain-containing protein</fullName>
    </recommendedName>
</protein>
<evidence type="ECO:0000256" key="6">
    <source>
        <dbReference type="SAM" id="Phobius"/>
    </source>
</evidence>
<feature type="transmembrane region" description="Helical" evidence="6">
    <location>
        <begin position="90"/>
        <end position="111"/>
    </location>
</feature>
<comment type="subcellular location">
    <subcellularLocation>
        <location evidence="1">Membrane</location>
        <topology evidence="1">Multi-pass membrane protein</topology>
    </subcellularLocation>
</comment>
<sequence length="334" mass="38061">MPTHGELIGNLVTAGNVMSLMGCAFVILNYHLIYRRFLVNAPNNIIAHHRSLFFLSIINVFLNGGGLMYQNLDWKGTRTICVLQALHITYFNAANWFWGICICVNIYTILLPPEKFLFMRKKIMTKFTIFALGLPSILMLPLITNLDEIGPVGGWCWIKPAAGGLRIGTFYGWLLLSFVMYIILLVATLYQVSVLRKNPWEQKRKSRHPYEKLLNRYVLYVLIFFICWTPGAVNRIIQLSNPGFYSFVLDAMHTYLSISESFWLSLVFGFTTSLSEIYKIIWKGGLGNVKPANQSSNWSASFTGMTKLEEIEHRDDSDGWSRPGDSMISIKSPS</sequence>
<dbReference type="AlphaFoldDB" id="A0A1Y1XW20"/>
<comment type="caution">
    <text evidence="8">The sequence shown here is derived from an EMBL/GenBank/DDBJ whole genome shotgun (WGS) entry which is preliminary data.</text>
</comment>
<dbReference type="GO" id="GO:0004930">
    <property type="term" value="F:G protein-coupled receptor activity"/>
    <property type="evidence" value="ECO:0007669"/>
    <property type="project" value="InterPro"/>
</dbReference>
<keyword evidence="9" id="KW-1185">Reference proteome</keyword>
<reference evidence="8 9" key="1">
    <citation type="submission" date="2016-07" db="EMBL/GenBank/DDBJ databases">
        <title>Pervasive Adenine N6-methylation of Active Genes in Fungi.</title>
        <authorList>
            <consortium name="DOE Joint Genome Institute"/>
            <person name="Mondo S.J."/>
            <person name="Dannebaum R.O."/>
            <person name="Kuo R.C."/>
            <person name="Labutti K."/>
            <person name="Haridas S."/>
            <person name="Kuo A."/>
            <person name="Salamov A."/>
            <person name="Ahrendt S.R."/>
            <person name="Lipzen A."/>
            <person name="Sullivan W."/>
            <person name="Andreopoulos W.B."/>
            <person name="Clum A."/>
            <person name="Lindquist E."/>
            <person name="Daum C."/>
            <person name="Ramamoorthy G.K."/>
            <person name="Gryganskyi A."/>
            <person name="Culley D."/>
            <person name="Magnuson J.K."/>
            <person name="James T.Y."/>
            <person name="O'Malley M.A."/>
            <person name="Stajich J.E."/>
            <person name="Spatafora J.W."/>
            <person name="Visel A."/>
            <person name="Grigoriev I.V."/>
        </authorList>
    </citation>
    <scope>NUCLEOTIDE SEQUENCE [LARGE SCALE GENOMIC DNA]</scope>
    <source>
        <strain evidence="8 9">CBS 931.73</strain>
    </source>
</reference>
<dbReference type="InterPro" id="IPR017981">
    <property type="entry name" value="GPCR_2-like_7TM"/>
</dbReference>
<keyword evidence="2 6" id="KW-0812">Transmembrane</keyword>
<dbReference type="PANTHER" id="PTHR23112:SF0">
    <property type="entry name" value="TRANSMEMBRANE PROTEIN 116"/>
    <property type="match status" value="1"/>
</dbReference>
<accession>A0A1Y1XW20</accession>
<feature type="transmembrane region" description="Helical" evidence="6">
    <location>
        <begin position="52"/>
        <end position="70"/>
    </location>
</feature>
<evidence type="ECO:0000256" key="4">
    <source>
        <dbReference type="ARBA" id="ARBA00023136"/>
    </source>
</evidence>
<dbReference type="InterPro" id="IPR000848">
    <property type="entry name" value="GPCR_cAMP"/>
</dbReference>
<dbReference type="InParanoid" id="A0A1Y1XW20"/>
<dbReference type="PROSITE" id="PS50261">
    <property type="entry name" value="G_PROTEIN_RECEP_F2_4"/>
    <property type="match status" value="1"/>
</dbReference>
<feature type="region of interest" description="Disordered" evidence="5">
    <location>
        <begin position="312"/>
        <end position="334"/>
    </location>
</feature>
<evidence type="ECO:0000256" key="1">
    <source>
        <dbReference type="ARBA" id="ARBA00004141"/>
    </source>
</evidence>
<dbReference type="Pfam" id="PF05462">
    <property type="entry name" value="Dicty_CAR"/>
    <property type="match status" value="1"/>
</dbReference>
<dbReference type="GO" id="GO:0007189">
    <property type="term" value="P:adenylate cyclase-activating G protein-coupled receptor signaling pathway"/>
    <property type="evidence" value="ECO:0007669"/>
    <property type="project" value="TreeGrafter"/>
</dbReference>
<evidence type="ECO:0000256" key="2">
    <source>
        <dbReference type="ARBA" id="ARBA00022692"/>
    </source>
</evidence>
<dbReference type="GO" id="GO:0005886">
    <property type="term" value="C:plasma membrane"/>
    <property type="evidence" value="ECO:0007669"/>
    <property type="project" value="TreeGrafter"/>
</dbReference>
<evidence type="ECO:0000256" key="3">
    <source>
        <dbReference type="ARBA" id="ARBA00022989"/>
    </source>
</evidence>
<evidence type="ECO:0000256" key="5">
    <source>
        <dbReference type="SAM" id="MobiDB-lite"/>
    </source>
</evidence>
<feature type="transmembrane region" description="Helical" evidence="6">
    <location>
        <begin position="213"/>
        <end position="233"/>
    </location>
</feature>
<feature type="domain" description="G-protein coupled receptors family 2 profile 2" evidence="7">
    <location>
        <begin position="8"/>
        <end position="272"/>
    </location>
</feature>
<dbReference type="PRINTS" id="PR02001">
    <property type="entry name" value="GCR1CAMPR"/>
</dbReference>
<gene>
    <name evidence="8" type="ORF">K493DRAFT_305699</name>
</gene>
<organism evidence="8 9">
    <name type="scientific">Basidiobolus meristosporus CBS 931.73</name>
    <dbReference type="NCBI Taxonomy" id="1314790"/>
    <lineage>
        <taxon>Eukaryota</taxon>
        <taxon>Fungi</taxon>
        <taxon>Fungi incertae sedis</taxon>
        <taxon>Zoopagomycota</taxon>
        <taxon>Entomophthoromycotina</taxon>
        <taxon>Basidiobolomycetes</taxon>
        <taxon>Basidiobolales</taxon>
        <taxon>Basidiobolaceae</taxon>
        <taxon>Basidiobolus</taxon>
    </lineage>
</organism>
<keyword evidence="4 6" id="KW-0472">Membrane</keyword>
<dbReference type="InterPro" id="IPR022343">
    <property type="entry name" value="GCR1-cAMP_receptor"/>
</dbReference>
<dbReference type="EMBL" id="MCFE01000440">
    <property type="protein sequence ID" value="ORX89514.1"/>
    <property type="molecule type" value="Genomic_DNA"/>
</dbReference>
<dbReference type="SUPFAM" id="SSF81321">
    <property type="entry name" value="Family A G protein-coupled receptor-like"/>
    <property type="match status" value="1"/>
</dbReference>
<evidence type="ECO:0000313" key="9">
    <source>
        <dbReference type="Proteomes" id="UP000193498"/>
    </source>
</evidence>
<keyword evidence="3 6" id="KW-1133">Transmembrane helix</keyword>
<dbReference type="Proteomes" id="UP000193498">
    <property type="component" value="Unassembled WGS sequence"/>
</dbReference>
<dbReference type="STRING" id="1314790.A0A1Y1XW20"/>
<dbReference type="PRINTS" id="PR00247">
    <property type="entry name" value="GPCRCAMP"/>
</dbReference>